<evidence type="ECO:0000256" key="1">
    <source>
        <dbReference type="ARBA" id="ARBA00007596"/>
    </source>
</evidence>
<organism evidence="6 7">
    <name type="scientific">Candidatus Gallilactobacillus intestinavium</name>
    <dbReference type="NCBI Taxonomy" id="2840838"/>
    <lineage>
        <taxon>Bacteria</taxon>
        <taxon>Bacillati</taxon>
        <taxon>Bacillota</taxon>
        <taxon>Bacilli</taxon>
        <taxon>Lactobacillales</taxon>
        <taxon>Lactobacillaceae</taxon>
        <taxon>Lactobacillaceae incertae sedis</taxon>
        <taxon>Candidatus Gallilactobacillus</taxon>
    </lineage>
</organism>
<sequence length="52" mass="6013">MKKKSNKVVLECSICGRRNYTTTASNGTKEERIQLRKFCKYCGKSTLHKESK</sequence>
<protein>
    <recommendedName>
        <fullName evidence="4 5">Large ribosomal subunit protein bL33</fullName>
    </recommendedName>
</protein>
<reference evidence="6" key="2">
    <citation type="journal article" date="2021" name="PeerJ">
        <title>Extensive microbial diversity within the chicken gut microbiome revealed by metagenomics and culture.</title>
        <authorList>
            <person name="Gilroy R."/>
            <person name="Ravi A."/>
            <person name="Getino M."/>
            <person name="Pursley I."/>
            <person name="Horton D.L."/>
            <person name="Alikhan N.F."/>
            <person name="Baker D."/>
            <person name="Gharbi K."/>
            <person name="Hall N."/>
            <person name="Watson M."/>
            <person name="Adriaenssens E.M."/>
            <person name="Foster-Nyarko E."/>
            <person name="Jarju S."/>
            <person name="Secka A."/>
            <person name="Antonio M."/>
            <person name="Oren A."/>
            <person name="Chaudhuri R.R."/>
            <person name="La Ragione R."/>
            <person name="Hildebrand F."/>
            <person name="Pallen M.J."/>
        </authorList>
    </citation>
    <scope>NUCLEOTIDE SEQUENCE</scope>
    <source>
        <strain evidence="6">C6-149</strain>
    </source>
</reference>
<dbReference type="NCBIfam" id="TIGR01023">
    <property type="entry name" value="rpmG_bact"/>
    <property type="match status" value="1"/>
</dbReference>
<dbReference type="AlphaFoldDB" id="A0A9D9E6W4"/>
<dbReference type="GO" id="GO:0003735">
    <property type="term" value="F:structural constituent of ribosome"/>
    <property type="evidence" value="ECO:0007669"/>
    <property type="project" value="InterPro"/>
</dbReference>
<evidence type="ECO:0000313" key="6">
    <source>
        <dbReference type="EMBL" id="MBO8441338.1"/>
    </source>
</evidence>
<proteinExistence type="inferred from homology"/>
<dbReference type="GO" id="GO:0006412">
    <property type="term" value="P:translation"/>
    <property type="evidence" value="ECO:0007669"/>
    <property type="project" value="UniProtKB-UniRule"/>
</dbReference>
<keyword evidence="3 5" id="KW-0687">Ribonucleoprotein</keyword>
<dbReference type="EMBL" id="JADIMP010000050">
    <property type="protein sequence ID" value="MBO8441338.1"/>
    <property type="molecule type" value="Genomic_DNA"/>
</dbReference>
<keyword evidence="2 5" id="KW-0689">Ribosomal protein</keyword>
<dbReference type="NCBIfam" id="NF001764">
    <property type="entry name" value="PRK00504.1"/>
    <property type="match status" value="1"/>
</dbReference>
<evidence type="ECO:0000256" key="4">
    <source>
        <dbReference type="ARBA" id="ARBA00035176"/>
    </source>
</evidence>
<dbReference type="GO" id="GO:1990904">
    <property type="term" value="C:ribonucleoprotein complex"/>
    <property type="evidence" value="ECO:0007669"/>
    <property type="project" value="UniProtKB-KW"/>
</dbReference>
<dbReference type="GO" id="GO:0005737">
    <property type="term" value="C:cytoplasm"/>
    <property type="evidence" value="ECO:0007669"/>
    <property type="project" value="UniProtKB-ARBA"/>
</dbReference>
<evidence type="ECO:0000313" key="7">
    <source>
        <dbReference type="Proteomes" id="UP000823614"/>
    </source>
</evidence>
<dbReference type="Gene3D" id="2.20.28.120">
    <property type="entry name" value="Ribosomal protein L33"/>
    <property type="match status" value="1"/>
</dbReference>
<comment type="similarity">
    <text evidence="1 5">Belongs to the bacterial ribosomal protein bL33 family.</text>
</comment>
<dbReference type="SUPFAM" id="SSF57829">
    <property type="entry name" value="Zn-binding ribosomal proteins"/>
    <property type="match status" value="1"/>
</dbReference>
<dbReference type="Pfam" id="PF00471">
    <property type="entry name" value="Ribosomal_L33"/>
    <property type="match status" value="1"/>
</dbReference>
<accession>A0A9D9E6W4</accession>
<gene>
    <name evidence="5 6" type="primary">rpmG</name>
    <name evidence="6" type="ORF">IAA89_02700</name>
</gene>
<dbReference type="Proteomes" id="UP000823614">
    <property type="component" value="Unassembled WGS sequence"/>
</dbReference>
<dbReference type="InterPro" id="IPR038584">
    <property type="entry name" value="Ribosomal_bL33_sf"/>
</dbReference>
<reference evidence="6" key="1">
    <citation type="submission" date="2020-10" db="EMBL/GenBank/DDBJ databases">
        <authorList>
            <person name="Gilroy R."/>
        </authorList>
    </citation>
    <scope>NUCLEOTIDE SEQUENCE</scope>
    <source>
        <strain evidence="6">C6-149</strain>
    </source>
</reference>
<dbReference type="HAMAP" id="MF_00294">
    <property type="entry name" value="Ribosomal_bL33"/>
    <property type="match status" value="1"/>
</dbReference>
<comment type="caution">
    <text evidence="6">The sequence shown here is derived from an EMBL/GenBank/DDBJ whole genome shotgun (WGS) entry which is preliminary data.</text>
</comment>
<evidence type="ECO:0000256" key="3">
    <source>
        <dbReference type="ARBA" id="ARBA00023274"/>
    </source>
</evidence>
<evidence type="ECO:0000256" key="5">
    <source>
        <dbReference type="HAMAP-Rule" id="MF_00294"/>
    </source>
</evidence>
<dbReference type="InterPro" id="IPR001705">
    <property type="entry name" value="Ribosomal_bL33"/>
</dbReference>
<evidence type="ECO:0000256" key="2">
    <source>
        <dbReference type="ARBA" id="ARBA00022980"/>
    </source>
</evidence>
<name>A0A9D9E6W4_9LACO</name>
<dbReference type="InterPro" id="IPR011332">
    <property type="entry name" value="Ribosomal_zn-bd"/>
</dbReference>
<dbReference type="GO" id="GO:0005840">
    <property type="term" value="C:ribosome"/>
    <property type="evidence" value="ECO:0007669"/>
    <property type="project" value="UniProtKB-KW"/>
</dbReference>